<proteinExistence type="predicted"/>
<dbReference type="Proteomes" id="UP000654075">
    <property type="component" value="Unassembled WGS sequence"/>
</dbReference>
<dbReference type="AlphaFoldDB" id="A0A813DEQ8"/>
<evidence type="ECO:0000313" key="3">
    <source>
        <dbReference type="Proteomes" id="UP000654075"/>
    </source>
</evidence>
<feature type="region of interest" description="Disordered" evidence="1">
    <location>
        <begin position="1"/>
        <end position="84"/>
    </location>
</feature>
<sequence>MQRSETKGKQKAKEMPASGNYGTNSYLKNKSASPRLPREYERTPRAAPHAALRQARPTTTEASFARTRPSAHSPGSDSKSQWPELKKSVGACPVSAPRFQGVGLEAEVQELLQQIVPTAESELAVNRLAQAIKYLLSSTLPEAEVLGFASADVSRGKAFAVAVPDVDIVINVDPIALAKRLAVRSAKGNGKGNDTDLRKLQKSAIRICTDKLVSAGGFKFRRSAFRGDEPKVTLLAPLELGIFPDAVALDLSVNSVAPLQSAALITECGHIDLRAKELIGLVRRWAKDRGICHNPKGHFSPHMWGLLAIYFLQVASDENPVLPPLEEFRAISGLLEGQSHTAAQQQKARRTTREEGKMQTSAKLLQSFFRFYAEFDWQQEAVCTRLGKRGSPALTLPIHIIMSEDGSTTVGPSLEDPFKPSVNLGACMTAWSFQRLKEEVLRARELLSQEVSVTKLLEPWTPEAYPEEAGAPDEDAEQ</sequence>
<dbReference type="GO" id="GO:0046872">
    <property type="term" value="F:metal ion binding"/>
    <property type="evidence" value="ECO:0007669"/>
    <property type="project" value="UniProtKB-KW"/>
</dbReference>
<name>A0A813DEQ8_POLGL</name>
<dbReference type="Gene3D" id="1.10.1410.10">
    <property type="match status" value="1"/>
</dbReference>
<dbReference type="GO" id="GO:0031123">
    <property type="term" value="P:RNA 3'-end processing"/>
    <property type="evidence" value="ECO:0007669"/>
    <property type="project" value="TreeGrafter"/>
</dbReference>
<feature type="compositionally biased region" description="Basic and acidic residues" evidence="1">
    <location>
        <begin position="1"/>
        <end position="14"/>
    </location>
</feature>
<organism evidence="2 3">
    <name type="scientific">Polarella glacialis</name>
    <name type="common">Dinoflagellate</name>
    <dbReference type="NCBI Taxonomy" id="89957"/>
    <lineage>
        <taxon>Eukaryota</taxon>
        <taxon>Sar</taxon>
        <taxon>Alveolata</taxon>
        <taxon>Dinophyceae</taxon>
        <taxon>Suessiales</taxon>
        <taxon>Suessiaceae</taxon>
        <taxon>Polarella</taxon>
    </lineage>
</organism>
<dbReference type="PANTHER" id="PTHR12271">
    <property type="entry name" value="POLY A POLYMERASE CID PAP -RELATED"/>
    <property type="match status" value="1"/>
</dbReference>
<dbReference type="OrthoDB" id="434989at2759"/>
<reference evidence="2" key="1">
    <citation type="submission" date="2021-02" db="EMBL/GenBank/DDBJ databases">
        <authorList>
            <person name="Dougan E. K."/>
            <person name="Rhodes N."/>
            <person name="Thang M."/>
            <person name="Chan C."/>
        </authorList>
    </citation>
    <scope>NUCLEOTIDE SEQUENCE</scope>
</reference>
<dbReference type="GO" id="GO:0016779">
    <property type="term" value="F:nucleotidyltransferase activity"/>
    <property type="evidence" value="ECO:0007669"/>
    <property type="project" value="TreeGrafter"/>
</dbReference>
<comment type="caution">
    <text evidence="2">The sequence shown here is derived from an EMBL/GenBank/DDBJ whole genome shotgun (WGS) entry which is preliminary data.</text>
</comment>
<evidence type="ECO:0008006" key="4">
    <source>
        <dbReference type="Google" id="ProtNLM"/>
    </source>
</evidence>
<evidence type="ECO:0000256" key="1">
    <source>
        <dbReference type="SAM" id="MobiDB-lite"/>
    </source>
</evidence>
<dbReference type="OMA" id="WRNEMIN"/>
<dbReference type="PANTHER" id="PTHR12271:SF40">
    <property type="entry name" value="POLY(A) RNA POLYMERASE GLD2"/>
    <property type="match status" value="1"/>
</dbReference>
<feature type="compositionally biased region" description="Polar residues" evidence="1">
    <location>
        <begin position="20"/>
        <end position="32"/>
    </location>
</feature>
<dbReference type="EMBL" id="CAJNNV010001395">
    <property type="protein sequence ID" value="CAE8584961.1"/>
    <property type="molecule type" value="Genomic_DNA"/>
</dbReference>
<accession>A0A813DEQ8</accession>
<evidence type="ECO:0000313" key="2">
    <source>
        <dbReference type="EMBL" id="CAE8584961.1"/>
    </source>
</evidence>
<protein>
    <recommendedName>
        <fullName evidence="4">Polynucleotide adenylyltransferase</fullName>
    </recommendedName>
</protein>
<keyword evidence="3" id="KW-1185">Reference proteome</keyword>
<dbReference type="SUPFAM" id="SSF81631">
    <property type="entry name" value="PAP/OAS1 substrate-binding domain"/>
    <property type="match status" value="1"/>
</dbReference>
<gene>
    <name evidence="2" type="ORF">PGLA1383_LOCUS3882</name>
</gene>